<proteinExistence type="inferred from homology"/>
<organism evidence="9 10">
    <name type="scientific">Variovorax ginsengisoli</name>
    <dbReference type="NCBI Taxonomy" id="363844"/>
    <lineage>
        <taxon>Bacteria</taxon>
        <taxon>Pseudomonadati</taxon>
        <taxon>Pseudomonadota</taxon>
        <taxon>Betaproteobacteria</taxon>
        <taxon>Burkholderiales</taxon>
        <taxon>Comamonadaceae</taxon>
        <taxon>Variovorax</taxon>
    </lineage>
</organism>
<evidence type="ECO:0000256" key="3">
    <source>
        <dbReference type="ARBA" id="ARBA00012820"/>
    </source>
</evidence>
<evidence type="ECO:0000256" key="1">
    <source>
        <dbReference type="ARBA" id="ARBA00000697"/>
    </source>
</evidence>
<evidence type="ECO:0000313" key="10">
    <source>
        <dbReference type="Proteomes" id="UP001226867"/>
    </source>
</evidence>
<dbReference type="InterPro" id="IPR050583">
    <property type="entry name" value="Mycobacterial_A85_antigen"/>
</dbReference>
<comment type="catalytic activity">
    <reaction evidence="8">
        <text>an acyl-CoA + a 1,2-diacyl-sn-glycerol = a triacyl-sn-glycerol + CoA</text>
        <dbReference type="Rhea" id="RHEA:10868"/>
        <dbReference type="ChEBI" id="CHEBI:17815"/>
        <dbReference type="ChEBI" id="CHEBI:57287"/>
        <dbReference type="ChEBI" id="CHEBI:58342"/>
        <dbReference type="ChEBI" id="CHEBI:64615"/>
        <dbReference type="EC" id="2.3.1.20"/>
    </reaction>
</comment>
<dbReference type="EC" id="2.3.1.20" evidence="4"/>
<dbReference type="RefSeq" id="WP_307688270.1">
    <property type="nucleotide sequence ID" value="NZ_JAUSRO010000002.1"/>
</dbReference>
<dbReference type="GO" id="GO:0016787">
    <property type="term" value="F:hydrolase activity"/>
    <property type="evidence" value="ECO:0007669"/>
    <property type="project" value="UniProtKB-KW"/>
</dbReference>
<keyword evidence="10" id="KW-1185">Reference proteome</keyword>
<sequence length="281" mass="29726">MTPHLDPFSGFSATRRSALMLAVAALSACGGGGSSSDSAPPSTALGQVSSFTLKSDANGYTYALQVFVPQSYATGSTTLPVIYVTEDDAPYGASGSGALRFDTFKQAMERRGTQAILVGISGTQRRATDFLLPGAESYLRFITKELIPAVERQYRADPRRRALSGLSHGGYFVIAALVLEGLAGGPLSFSYYLSTESSYGGHANPAEYRLYEKQIDGKSLSATVFLAGASRGNGPVIVNDLYTQMAAQKNPGLTVIKADFETGHVEADVPAFEAALTRFFA</sequence>
<evidence type="ECO:0000256" key="4">
    <source>
        <dbReference type="ARBA" id="ARBA00013244"/>
    </source>
</evidence>
<evidence type="ECO:0000256" key="6">
    <source>
        <dbReference type="ARBA" id="ARBA00023315"/>
    </source>
</evidence>
<dbReference type="SUPFAM" id="SSF53474">
    <property type="entry name" value="alpha/beta-Hydrolases"/>
    <property type="match status" value="1"/>
</dbReference>
<dbReference type="InterPro" id="IPR029058">
    <property type="entry name" value="AB_hydrolase_fold"/>
</dbReference>
<dbReference type="InterPro" id="IPR006311">
    <property type="entry name" value="TAT_signal"/>
</dbReference>
<evidence type="ECO:0000256" key="8">
    <source>
        <dbReference type="ARBA" id="ARBA00048109"/>
    </source>
</evidence>
<keyword evidence="6" id="KW-0012">Acyltransferase</keyword>
<comment type="catalytic activity">
    <reaction evidence="1">
        <text>2 alpha,alpha'-trehalose 6-mycolate = alpha,alpha'-trehalose 6,6'-bismycolate + alpha,alpha-trehalose</text>
        <dbReference type="Rhea" id="RHEA:23472"/>
        <dbReference type="ChEBI" id="CHEBI:16551"/>
        <dbReference type="ChEBI" id="CHEBI:18195"/>
        <dbReference type="ChEBI" id="CHEBI:18234"/>
        <dbReference type="EC" id="2.3.1.122"/>
    </reaction>
</comment>
<gene>
    <name evidence="9" type="ORF">J2W36_000687</name>
</gene>
<accession>A0ABT9S277</accession>
<dbReference type="EC" id="2.3.1.122" evidence="3"/>
<comment type="caution">
    <text evidence="9">The sequence shown here is derived from an EMBL/GenBank/DDBJ whole genome shotgun (WGS) entry which is preliminary data.</text>
</comment>
<evidence type="ECO:0000313" key="9">
    <source>
        <dbReference type="EMBL" id="MDP9898452.1"/>
    </source>
</evidence>
<keyword evidence="5" id="KW-0808">Transferase</keyword>
<keyword evidence="9" id="KW-0378">Hydrolase</keyword>
<dbReference type="PANTHER" id="PTHR48098">
    <property type="entry name" value="ENTEROCHELIN ESTERASE-RELATED"/>
    <property type="match status" value="1"/>
</dbReference>
<dbReference type="Proteomes" id="UP001226867">
    <property type="component" value="Unassembled WGS sequence"/>
</dbReference>
<dbReference type="InterPro" id="IPR000801">
    <property type="entry name" value="Esterase-like"/>
</dbReference>
<reference evidence="9 10" key="1">
    <citation type="submission" date="2023-07" db="EMBL/GenBank/DDBJ databases">
        <title>Sorghum-associated microbial communities from plants grown in Nebraska, USA.</title>
        <authorList>
            <person name="Schachtman D."/>
        </authorList>
    </citation>
    <scope>NUCLEOTIDE SEQUENCE [LARGE SCALE GENOMIC DNA]</scope>
    <source>
        <strain evidence="9 10">DS1607</strain>
    </source>
</reference>
<evidence type="ECO:0000256" key="5">
    <source>
        <dbReference type="ARBA" id="ARBA00022679"/>
    </source>
</evidence>
<evidence type="ECO:0000256" key="2">
    <source>
        <dbReference type="ARBA" id="ARBA00005874"/>
    </source>
</evidence>
<name>A0ABT9S277_9BURK</name>
<dbReference type="Pfam" id="PF00756">
    <property type="entry name" value="Esterase"/>
    <property type="match status" value="1"/>
</dbReference>
<dbReference type="Gene3D" id="3.40.50.1820">
    <property type="entry name" value="alpha/beta hydrolase"/>
    <property type="match status" value="1"/>
</dbReference>
<dbReference type="PROSITE" id="PS51318">
    <property type="entry name" value="TAT"/>
    <property type="match status" value="1"/>
</dbReference>
<comment type="similarity">
    <text evidence="2">Belongs to the mycobacterial A85 antigen family.</text>
</comment>
<evidence type="ECO:0000256" key="7">
    <source>
        <dbReference type="ARBA" id="ARBA00032572"/>
    </source>
</evidence>
<dbReference type="EMBL" id="JAUSRO010000002">
    <property type="protein sequence ID" value="MDP9898452.1"/>
    <property type="molecule type" value="Genomic_DNA"/>
</dbReference>
<dbReference type="PANTHER" id="PTHR48098:SF6">
    <property type="entry name" value="FERRI-BACILLIBACTIN ESTERASE BESA"/>
    <property type="match status" value="1"/>
</dbReference>
<protein>
    <recommendedName>
        <fullName evidence="7">Acyl-CoA:diacylglycerol acyltransferase</fullName>
        <ecNumber evidence="3">2.3.1.122</ecNumber>
        <ecNumber evidence="4">2.3.1.20</ecNumber>
    </recommendedName>
</protein>